<feature type="compositionally biased region" description="Basic and acidic residues" evidence="1">
    <location>
        <begin position="12"/>
        <end position="21"/>
    </location>
</feature>
<name>A0A0E0G6P7_ORYNI</name>
<organism evidence="2">
    <name type="scientific">Oryza nivara</name>
    <name type="common">Indian wild rice</name>
    <name type="synonym">Oryza sativa f. spontanea</name>
    <dbReference type="NCBI Taxonomy" id="4536"/>
    <lineage>
        <taxon>Eukaryota</taxon>
        <taxon>Viridiplantae</taxon>
        <taxon>Streptophyta</taxon>
        <taxon>Embryophyta</taxon>
        <taxon>Tracheophyta</taxon>
        <taxon>Spermatophyta</taxon>
        <taxon>Magnoliopsida</taxon>
        <taxon>Liliopsida</taxon>
        <taxon>Poales</taxon>
        <taxon>Poaceae</taxon>
        <taxon>BOP clade</taxon>
        <taxon>Oryzoideae</taxon>
        <taxon>Oryzeae</taxon>
        <taxon>Oryzinae</taxon>
        <taxon>Oryza</taxon>
    </lineage>
</organism>
<dbReference type="HOGENOM" id="CLU_1557752_0_0_1"/>
<feature type="region of interest" description="Disordered" evidence="1">
    <location>
        <begin position="1"/>
        <end position="21"/>
    </location>
</feature>
<evidence type="ECO:0000313" key="2">
    <source>
        <dbReference type="EnsemblPlants" id="ONIVA02G18240.1"/>
    </source>
</evidence>
<accession>A0A0E0G6P7</accession>
<reference evidence="2" key="2">
    <citation type="submission" date="2018-04" db="EMBL/GenBank/DDBJ databases">
        <title>OnivRS2 (Oryza nivara Reference Sequence Version 2).</title>
        <authorList>
            <person name="Zhang J."/>
            <person name="Kudrna D."/>
            <person name="Lee S."/>
            <person name="Talag J."/>
            <person name="Rajasekar S."/>
            <person name="Welchert J."/>
            <person name="Hsing Y.-I."/>
            <person name="Wing R.A."/>
        </authorList>
    </citation>
    <scope>NUCLEOTIDE SEQUENCE [LARGE SCALE GENOMIC DNA]</scope>
    <source>
        <strain evidence="2">SL10</strain>
    </source>
</reference>
<reference evidence="2" key="1">
    <citation type="submission" date="2015-04" db="UniProtKB">
        <authorList>
            <consortium name="EnsemblPlants"/>
        </authorList>
    </citation>
    <scope>IDENTIFICATION</scope>
    <source>
        <strain evidence="2">SL10</strain>
    </source>
</reference>
<evidence type="ECO:0000256" key="1">
    <source>
        <dbReference type="SAM" id="MobiDB-lite"/>
    </source>
</evidence>
<keyword evidence="3" id="KW-1185">Reference proteome</keyword>
<evidence type="ECO:0000313" key="3">
    <source>
        <dbReference type="Proteomes" id="UP000006591"/>
    </source>
</evidence>
<feature type="region of interest" description="Disordered" evidence="1">
    <location>
        <begin position="121"/>
        <end position="146"/>
    </location>
</feature>
<dbReference type="AlphaFoldDB" id="A0A0E0G6P7"/>
<dbReference type="EnsemblPlants" id="ONIVA02G18240.1">
    <property type="protein sequence ID" value="ONIVA02G18240.1"/>
    <property type="gene ID" value="ONIVA02G18240"/>
</dbReference>
<sequence>MVAGGEHAWGGRWRERKREGSRTAAVVAGSECAGRGQRLWRERKGEGSRMVAVVAGSECTGRWGRGGGERERGRERGAVCRLWSPAVVTGARAGAGGGDDDGRWGRWRHTPAACRLLASRAHMRVSSSPRRRSPEQSPLATRSSPVTTAIVRLPSSFLSLHSKVDCNLSKAN</sequence>
<dbReference type="Proteomes" id="UP000006591">
    <property type="component" value="Chromosome 2"/>
</dbReference>
<protein>
    <submittedName>
        <fullName evidence="2">Uncharacterized protein</fullName>
    </submittedName>
</protein>
<dbReference type="Gramene" id="ONIVA02G18240.1">
    <property type="protein sequence ID" value="ONIVA02G18240.1"/>
    <property type="gene ID" value="ONIVA02G18240"/>
</dbReference>
<proteinExistence type="predicted"/>